<reference evidence="3" key="1">
    <citation type="journal article" date="2014" name="Int. J. Syst. Evol. Microbiol.">
        <title>Complete genome sequence of Corynebacterium casei LMG S-19264T (=DSM 44701T), isolated from a smear-ripened cheese.</title>
        <authorList>
            <consortium name="US DOE Joint Genome Institute (JGI-PGF)"/>
            <person name="Walter F."/>
            <person name="Albersmeier A."/>
            <person name="Kalinowski J."/>
            <person name="Ruckert C."/>
        </authorList>
    </citation>
    <scope>NUCLEOTIDE SEQUENCE</scope>
    <source>
        <strain evidence="3">KCTC 23224</strain>
    </source>
</reference>
<proteinExistence type="predicted"/>
<feature type="domain" description="BPL/LPL catalytic" evidence="2">
    <location>
        <begin position="10"/>
        <end position="188"/>
    </location>
</feature>
<accession>A0A8J3G5T2</accession>
<dbReference type="GO" id="GO:0004077">
    <property type="term" value="F:biotin--[biotin carboxyl-carrier protein] ligase activity"/>
    <property type="evidence" value="ECO:0007669"/>
    <property type="project" value="InterPro"/>
</dbReference>
<keyword evidence="4" id="KW-1185">Reference proteome</keyword>
<reference evidence="3" key="2">
    <citation type="submission" date="2020-09" db="EMBL/GenBank/DDBJ databases">
        <authorList>
            <person name="Sun Q."/>
            <person name="Kim S."/>
        </authorList>
    </citation>
    <scope>NUCLEOTIDE SEQUENCE</scope>
    <source>
        <strain evidence="3">KCTC 23224</strain>
    </source>
</reference>
<dbReference type="RefSeq" id="WP_189582939.1">
    <property type="nucleotide sequence ID" value="NZ_BMYF01000015.1"/>
</dbReference>
<dbReference type="EMBL" id="BMYF01000015">
    <property type="protein sequence ID" value="GHB42690.1"/>
    <property type="molecule type" value="Genomic_DNA"/>
</dbReference>
<evidence type="ECO:0000313" key="3">
    <source>
        <dbReference type="EMBL" id="GHB42690.1"/>
    </source>
</evidence>
<dbReference type="Pfam" id="PF03099">
    <property type="entry name" value="BPL_LplA_LipB"/>
    <property type="match status" value="1"/>
</dbReference>
<sequence length="252" mass="29197">MYKILANTVFLGKEIIYLTECHSTNEYAQQLLRQKEAGEGMIIFTDKQTKGKGQRGNRWWTEPGMNLTFSLILEPKFLRSNQQFDLNMVVCLSIWEVLNQYDPNFVIKWPNDILHKTHGKIAGVLIENSLQSQWMESSIVGIGLNVNQDMQIIPRALSLFNLTGETYDLWVILEKLVQRIEWNYIRLKRGEIRLLRNSYLKNLLNYQQRQLFSDGEVFEGVIIGVGEDGKLLVDKGGSIRSYGFKEIQYIGL</sequence>
<dbReference type="PANTHER" id="PTHR12835:SF5">
    <property type="entry name" value="BIOTIN--PROTEIN LIGASE"/>
    <property type="match status" value="1"/>
</dbReference>
<dbReference type="InterPro" id="IPR004143">
    <property type="entry name" value="BPL_LPL_catalytic"/>
</dbReference>
<dbReference type="GO" id="GO:0005737">
    <property type="term" value="C:cytoplasm"/>
    <property type="evidence" value="ECO:0007669"/>
    <property type="project" value="TreeGrafter"/>
</dbReference>
<dbReference type="InterPro" id="IPR004408">
    <property type="entry name" value="Biotin_CoA_COase_ligase"/>
</dbReference>
<dbReference type="PROSITE" id="PS51733">
    <property type="entry name" value="BPL_LPL_CATALYTIC"/>
    <property type="match status" value="1"/>
</dbReference>
<evidence type="ECO:0000256" key="1">
    <source>
        <dbReference type="ARBA" id="ARBA00022598"/>
    </source>
</evidence>
<dbReference type="NCBIfam" id="TIGR00121">
    <property type="entry name" value="birA_ligase"/>
    <property type="match status" value="1"/>
</dbReference>
<protein>
    <submittedName>
        <fullName evidence="3">Biotin--[acetyl-CoA-carboxylase] ligase</fullName>
    </submittedName>
</protein>
<gene>
    <name evidence="3" type="ORF">GCM10008106_24630</name>
</gene>
<evidence type="ECO:0000313" key="4">
    <source>
        <dbReference type="Proteomes" id="UP000642809"/>
    </source>
</evidence>
<name>A0A8J3G5T2_9BACT</name>
<dbReference type="SUPFAM" id="SSF55681">
    <property type="entry name" value="Class II aaRS and biotin synthetases"/>
    <property type="match status" value="1"/>
</dbReference>
<dbReference type="Proteomes" id="UP000642809">
    <property type="component" value="Unassembled WGS sequence"/>
</dbReference>
<dbReference type="AlphaFoldDB" id="A0A8J3G5T2"/>
<evidence type="ECO:0000259" key="2">
    <source>
        <dbReference type="PROSITE" id="PS51733"/>
    </source>
</evidence>
<dbReference type="CDD" id="cd16442">
    <property type="entry name" value="BPL"/>
    <property type="match status" value="1"/>
</dbReference>
<comment type="caution">
    <text evidence="3">The sequence shown here is derived from an EMBL/GenBank/DDBJ whole genome shotgun (WGS) entry which is preliminary data.</text>
</comment>
<dbReference type="PANTHER" id="PTHR12835">
    <property type="entry name" value="BIOTIN PROTEIN LIGASE"/>
    <property type="match status" value="1"/>
</dbReference>
<dbReference type="Gene3D" id="3.30.930.10">
    <property type="entry name" value="Bira Bifunctional Protein, Domain 2"/>
    <property type="match status" value="1"/>
</dbReference>
<dbReference type="InterPro" id="IPR045864">
    <property type="entry name" value="aa-tRNA-synth_II/BPL/LPL"/>
</dbReference>
<organism evidence="3 4">
    <name type="scientific">Mongoliitalea lutea</name>
    <dbReference type="NCBI Taxonomy" id="849756"/>
    <lineage>
        <taxon>Bacteria</taxon>
        <taxon>Pseudomonadati</taxon>
        <taxon>Bacteroidota</taxon>
        <taxon>Cytophagia</taxon>
        <taxon>Cytophagales</taxon>
        <taxon>Cyclobacteriaceae</taxon>
        <taxon>Mongoliitalea</taxon>
    </lineage>
</organism>
<keyword evidence="1 3" id="KW-0436">Ligase</keyword>